<protein>
    <recommendedName>
        <fullName evidence="1">ATPase dynein-related AAA domain-containing protein</fullName>
    </recommendedName>
</protein>
<dbReference type="AlphaFoldDB" id="A0A399EI66"/>
<accession>A0A399EI66</accession>
<evidence type="ECO:0000313" key="3">
    <source>
        <dbReference type="Proteomes" id="UP000265800"/>
    </source>
</evidence>
<dbReference type="SUPFAM" id="SSF52540">
    <property type="entry name" value="P-loop containing nucleoside triphosphate hydrolases"/>
    <property type="match status" value="1"/>
</dbReference>
<dbReference type="OrthoDB" id="9808317at2"/>
<proteinExistence type="predicted"/>
<organism evidence="2 3">
    <name type="scientific">Meiothermus luteus</name>
    <dbReference type="NCBI Taxonomy" id="2026184"/>
    <lineage>
        <taxon>Bacteria</taxon>
        <taxon>Thermotogati</taxon>
        <taxon>Deinococcota</taxon>
        <taxon>Deinococci</taxon>
        <taxon>Thermales</taxon>
        <taxon>Thermaceae</taxon>
        <taxon>Meiothermus</taxon>
    </lineage>
</organism>
<dbReference type="CDD" id="cd00009">
    <property type="entry name" value="AAA"/>
    <property type="match status" value="1"/>
</dbReference>
<evidence type="ECO:0000313" key="2">
    <source>
        <dbReference type="EMBL" id="RIH82022.1"/>
    </source>
</evidence>
<dbReference type="Proteomes" id="UP000265800">
    <property type="component" value="Unassembled WGS sequence"/>
</dbReference>
<name>A0A399EI66_9DEIN</name>
<dbReference type="EMBL" id="QWKZ01000126">
    <property type="protein sequence ID" value="RIH82022.1"/>
    <property type="molecule type" value="Genomic_DNA"/>
</dbReference>
<dbReference type="InterPro" id="IPR011704">
    <property type="entry name" value="ATPase_dyneun-rel_AAA"/>
</dbReference>
<gene>
    <name evidence="2" type="ORF">Mlute_02631</name>
</gene>
<comment type="caution">
    <text evidence="2">The sequence shown here is derived from an EMBL/GenBank/DDBJ whole genome shotgun (WGS) entry which is preliminary data.</text>
</comment>
<dbReference type="GO" id="GO:0005524">
    <property type="term" value="F:ATP binding"/>
    <property type="evidence" value="ECO:0007669"/>
    <property type="project" value="InterPro"/>
</dbReference>
<feature type="domain" description="ATPase dynein-related AAA" evidence="1">
    <location>
        <begin position="21"/>
        <end position="116"/>
    </location>
</feature>
<dbReference type="RefSeq" id="WP_147371106.1">
    <property type="nucleotide sequence ID" value="NZ_QWKZ01000126.1"/>
</dbReference>
<evidence type="ECO:0000259" key="1">
    <source>
        <dbReference type="Pfam" id="PF07728"/>
    </source>
</evidence>
<dbReference type="Pfam" id="PF07728">
    <property type="entry name" value="AAA_5"/>
    <property type="match status" value="1"/>
</dbReference>
<reference evidence="2 3" key="1">
    <citation type="submission" date="2018-08" db="EMBL/GenBank/DDBJ databases">
        <title>Meiothermus luteus KCTC 52599 genome sequencing project.</title>
        <authorList>
            <person name="Da Costa M.S."/>
            <person name="Albuquerque L."/>
            <person name="Raposo P."/>
            <person name="Froufe H.J.C."/>
            <person name="Barroso C.S."/>
            <person name="Egas C."/>
        </authorList>
    </citation>
    <scope>NUCLEOTIDE SEQUENCE [LARGE SCALE GENOMIC DNA]</scope>
    <source>
        <strain evidence="2 3">KCTC 52599</strain>
    </source>
</reference>
<dbReference type="GO" id="GO:0016887">
    <property type="term" value="F:ATP hydrolysis activity"/>
    <property type="evidence" value="ECO:0007669"/>
    <property type="project" value="InterPro"/>
</dbReference>
<sequence length="374" mass="41823">MSYRQNLEVILTALVARVPLYIEGAPGGGKTAAVEAVAQWLVRPLVTVVGATRDRTDFGGWPRYHAGEDRVKLYPFPWVQALVEAGERGILFLDEMNANEEIFPVLLRILAERYIGDIPFQGDVLAAGNPEELSVAGLVLPPPVANRVIHYRWKVLPTEWAEGMRWGFERFYRELPSLPPREVVEVHIREARALVAAYVERNPSVLHNPNPNRLHGPWPSPRSWELLARFVGAARALGFGEETQALGAIGAVGEEGHGFLTFVRNLDLPTPEELLADPGRLPRREDAAYVALMGLGAYVLDHLTPENWNRAWKVLKRAAEEGRADLAARAAEALVRGYREADDSKRMGLMLPREEVRAFRDLLQLVERMEGARS</sequence>
<keyword evidence="3" id="KW-1185">Reference proteome</keyword>
<dbReference type="Gene3D" id="3.40.50.300">
    <property type="entry name" value="P-loop containing nucleotide triphosphate hydrolases"/>
    <property type="match status" value="1"/>
</dbReference>
<dbReference type="InterPro" id="IPR027417">
    <property type="entry name" value="P-loop_NTPase"/>
</dbReference>